<proteinExistence type="predicted"/>
<keyword evidence="3" id="KW-1185">Reference proteome</keyword>
<evidence type="ECO:0000256" key="1">
    <source>
        <dbReference type="SAM" id="MobiDB-lite"/>
    </source>
</evidence>
<evidence type="ECO:0000313" key="3">
    <source>
        <dbReference type="Proteomes" id="UP000663879"/>
    </source>
</evidence>
<dbReference type="Proteomes" id="UP000663879">
    <property type="component" value="Unassembled WGS sequence"/>
</dbReference>
<accession>A0A814IF39</accession>
<name>A0A814IF39_9BILA</name>
<evidence type="ECO:0000313" key="2">
    <source>
        <dbReference type="EMBL" id="CAF1021939.1"/>
    </source>
</evidence>
<sequence length="134" mass="15634">MIDNFESELDLSSTSIIQRSSSNNPDDTDNEIDELIPTKKARGETKVYDFYKKYNNLQVWNKIFKYIHNICICYELKLLKFPTLDLNIKKNSKRSRRKKVLPALERNSTGPLNLHVFRPIQTNIEPNKTNKSSG</sequence>
<dbReference type="EMBL" id="CAJNOC010004441">
    <property type="protein sequence ID" value="CAF1021939.1"/>
    <property type="molecule type" value="Genomic_DNA"/>
</dbReference>
<dbReference type="AlphaFoldDB" id="A0A814IF39"/>
<reference evidence="2" key="1">
    <citation type="submission" date="2021-02" db="EMBL/GenBank/DDBJ databases">
        <authorList>
            <person name="Nowell W R."/>
        </authorList>
    </citation>
    <scope>NUCLEOTIDE SEQUENCE</scope>
    <source>
        <strain evidence="2">Ploen Becks lab</strain>
    </source>
</reference>
<gene>
    <name evidence="2" type="ORF">OXX778_LOCUS17424</name>
</gene>
<comment type="caution">
    <text evidence="2">The sequence shown here is derived from an EMBL/GenBank/DDBJ whole genome shotgun (WGS) entry which is preliminary data.</text>
</comment>
<feature type="region of interest" description="Disordered" evidence="1">
    <location>
        <begin position="16"/>
        <end position="35"/>
    </location>
</feature>
<protein>
    <submittedName>
        <fullName evidence="2">Uncharacterized protein</fullName>
    </submittedName>
</protein>
<organism evidence="2 3">
    <name type="scientific">Brachionus calyciflorus</name>
    <dbReference type="NCBI Taxonomy" id="104777"/>
    <lineage>
        <taxon>Eukaryota</taxon>
        <taxon>Metazoa</taxon>
        <taxon>Spiralia</taxon>
        <taxon>Gnathifera</taxon>
        <taxon>Rotifera</taxon>
        <taxon>Eurotatoria</taxon>
        <taxon>Monogononta</taxon>
        <taxon>Pseudotrocha</taxon>
        <taxon>Ploima</taxon>
        <taxon>Brachionidae</taxon>
        <taxon>Brachionus</taxon>
    </lineage>
</organism>